<proteinExistence type="predicted"/>
<keyword evidence="2" id="KW-1185">Reference proteome</keyword>
<name>A0AC60PLJ7_IXOPE</name>
<reference evidence="1 2" key="1">
    <citation type="journal article" date="2020" name="Cell">
        <title>Large-Scale Comparative Analyses of Tick Genomes Elucidate Their Genetic Diversity and Vector Capacities.</title>
        <authorList>
            <consortium name="Tick Genome and Microbiome Consortium (TIGMIC)"/>
            <person name="Jia N."/>
            <person name="Wang J."/>
            <person name="Shi W."/>
            <person name="Du L."/>
            <person name="Sun Y."/>
            <person name="Zhan W."/>
            <person name="Jiang J.F."/>
            <person name="Wang Q."/>
            <person name="Zhang B."/>
            <person name="Ji P."/>
            <person name="Bell-Sakyi L."/>
            <person name="Cui X.M."/>
            <person name="Yuan T.T."/>
            <person name="Jiang B.G."/>
            <person name="Yang W.F."/>
            <person name="Lam T.T."/>
            <person name="Chang Q.C."/>
            <person name="Ding S.J."/>
            <person name="Wang X.J."/>
            <person name="Zhu J.G."/>
            <person name="Ruan X.D."/>
            <person name="Zhao L."/>
            <person name="Wei J.T."/>
            <person name="Ye R.Z."/>
            <person name="Que T.C."/>
            <person name="Du C.H."/>
            <person name="Zhou Y.H."/>
            <person name="Cheng J.X."/>
            <person name="Dai P.F."/>
            <person name="Guo W.B."/>
            <person name="Han X.H."/>
            <person name="Huang E.J."/>
            <person name="Li L.F."/>
            <person name="Wei W."/>
            <person name="Gao Y.C."/>
            <person name="Liu J.Z."/>
            <person name="Shao H.Z."/>
            <person name="Wang X."/>
            <person name="Wang C.C."/>
            <person name="Yang T.C."/>
            <person name="Huo Q.B."/>
            <person name="Li W."/>
            <person name="Chen H.Y."/>
            <person name="Chen S.E."/>
            <person name="Zhou L.G."/>
            <person name="Ni X.B."/>
            <person name="Tian J.H."/>
            <person name="Sheng Y."/>
            <person name="Liu T."/>
            <person name="Pan Y.S."/>
            <person name="Xia L.Y."/>
            <person name="Li J."/>
            <person name="Zhao F."/>
            <person name="Cao W.C."/>
        </authorList>
    </citation>
    <scope>NUCLEOTIDE SEQUENCE [LARGE SCALE GENOMIC DNA]</scope>
    <source>
        <strain evidence="1">Iper-2018</strain>
    </source>
</reference>
<dbReference type="Proteomes" id="UP000805193">
    <property type="component" value="Unassembled WGS sequence"/>
</dbReference>
<dbReference type="EMBL" id="JABSTQ010010408">
    <property type="protein sequence ID" value="KAG0421190.1"/>
    <property type="molecule type" value="Genomic_DNA"/>
</dbReference>
<gene>
    <name evidence="1" type="ORF">HPB47_002913</name>
</gene>
<accession>A0AC60PLJ7</accession>
<feature type="non-terminal residue" evidence="1">
    <location>
        <position position="1"/>
    </location>
</feature>
<protein>
    <submittedName>
        <fullName evidence="1">Uncharacterized protein</fullName>
    </submittedName>
</protein>
<evidence type="ECO:0000313" key="1">
    <source>
        <dbReference type="EMBL" id="KAG0421190.1"/>
    </source>
</evidence>
<comment type="caution">
    <text evidence="1">The sequence shown here is derived from an EMBL/GenBank/DDBJ whole genome shotgun (WGS) entry which is preliminary data.</text>
</comment>
<organism evidence="1 2">
    <name type="scientific">Ixodes persulcatus</name>
    <name type="common">Taiga tick</name>
    <dbReference type="NCBI Taxonomy" id="34615"/>
    <lineage>
        <taxon>Eukaryota</taxon>
        <taxon>Metazoa</taxon>
        <taxon>Ecdysozoa</taxon>
        <taxon>Arthropoda</taxon>
        <taxon>Chelicerata</taxon>
        <taxon>Arachnida</taxon>
        <taxon>Acari</taxon>
        <taxon>Parasitiformes</taxon>
        <taxon>Ixodida</taxon>
        <taxon>Ixodoidea</taxon>
        <taxon>Ixodidae</taxon>
        <taxon>Ixodinae</taxon>
        <taxon>Ixodes</taxon>
    </lineage>
</organism>
<evidence type="ECO:0000313" key="2">
    <source>
        <dbReference type="Proteomes" id="UP000805193"/>
    </source>
</evidence>
<sequence length="75" mass="8168">ARKEYESAAAAAEQRNAPKFKDESMMAGFEPRLSNQSVRARALTKKIGCFIATGLNSYTVVGEPAFLELMKCAVP</sequence>